<dbReference type="OMA" id="MIATHEE"/>
<evidence type="ECO:0000313" key="4">
    <source>
        <dbReference type="Proteomes" id="UP000000542"/>
    </source>
</evidence>
<dbReference type="VEuPathDB" id="TriTrypDB:LmjF.26.0440"/>
<evidence type="ECO:0000256" key="1">
    <source>
        <dbReference type="SAM" id="MobiDB-lite"/>
    </source>
</evidence>
<dbReference type="AlphaFoldDB" id="Q4Q9E7"/>
<feature type="transmembrane region" description="Helical" evidence="2">
    <location>
        <begin position="225"/>
        <end position="248"/>
    </location>
</feature>
<feature type="region of interest" description="Disordered" evidence="1">
    <location>
        <begin position="73"/>
        <end position="95"/>
    </location>
</feature>
<dbReference type="KEGG" id="lma:LMJF_26_0440"/>
<keyword evidence="2" id="KW-0812">Transmembrane</keyword>
<dbReference type="eggNOG" id="ENOG502SB4I">
    <property type="taxonomic scope" value="Eukaryota"/>
</dbReference>
<dbReference type="RefSeq" id="XP_001684051.1">
    <property type="nucleotide sequence ID" value="XM_001683999.1"/>
</dbReference>
<dbReference type="EMBL" id="FR796422">
    <property type="protein sequence ID" value="CAJ04704.1"/>
    <property type="molecule type" value="Genomic_DNA"/>
</dbReference>
<dbReference type="GeneID" id="5652774"/>
<organism evidence="3 4">
    <name type="scientific">Leishmania major</name>
    <dbReference type="NCBI Taxonomy" id="5664"/>
    <lineage>
        <taxon>Eukaryota</taxon>
        <taxon>Discoba</taxon>
        <taxon>Euglenozoa</taxon>
        <taxon>Kinetoplastea</taxon>
        <taxon>Metakinetoplastina</taxon>
        <taxon>Trypanosomatida</taxon>
        <taxon>Trypanosomatidae</taxon>
        <taxon>Leishmaniinae</taxon>
        <taxon>Leishmania</taxon>
    </lineage>
</organism>
<protein>
    <recommendedName>
        <fullName evidence="5">Transmembrane protein</fullName>
    </recommendedName>
</protein>
<evidence type="ECO:0000256" key="2">
    <source>
        <dbReference type="SAM" id="Phobius"/>
    </source>
</evidence>
<name>Q4Q9E7_LEIMA</name>
<dbReference type="VEuPathDB" id="TriTrypDB:LMJFC_260010200"/>
<reference evidence="3 4" key="2">
    <citation type="journal article" date="2011" name="Genome Res.">
        <title>Chromosome and gene copy number variation allow major structural change between species and strains of Leishmania.</title>
        <authorList>
            <person name="Rogers M.B."/>
            <person name="Hilley J.D."/>
            <person name="Dickens N.J."/>
            <person name="Wilkes J."/>
            <person name="Bates P.A."/>
            <person name="Depledge D.P."/>
            <person name="Harris D."/>
            <person name="Her Y."/>
            <person name="Herzyk P."/>
            <person name="Imamura H."/>
            <person name="Otto T.D."/>
            <person name="Sanders M."/>
            <person name="Seeger K."/>
            <person name="Dujardin J.C."/>
            <person name="Berriman M."/>
            <person name="Smith D.F."/>
            <person name="Hertz-Fowler C."/>
            <person name="Mottram J.C."/>
        </authorList>
    </citation>
    <scope>NUCLEOTIDE SEQUENCE [LARGE SCALE GENOMIC DNA]</scope>
    <source>
        <strain evidence="4">MHOM/IL/81/Friedlin</strain>
    </source>
</reference>
<feature type="compositionally biased region" description="Low complexity" evidence="1">
    <location>
        <begin position="163"/>
        <end position="173"/>
    </location>
</feature>
<sequence length="332" mass="35355">MHALVRFPMNAVAGVCRAPYTRAVRMRRVSVAVVEPQRTFVANPPSSPFSLSSVGVATAEDAAAATSARCEGTVAGAADSPPSHNPPAQTARGFRSSTQFQMSPAQVNEQNVPSAREVAQMIPTLQELRAQLPGAQELERTYIPRESALRANGVAGRSETSGERAAATTASSAPSSLLQKTMVPLEALFFGSATDEVAAATEATPTAASPPCPPSREHVLLAYRALFWGTAFALLGFSVTVATAMYLCGYHSLRDLQQGVRDKMRHDEERLHAMAAPAATGEGAAVDTVKHYVVDVTHPTEAWRQLQEIWSALQRLSEEEEETANTAVTGAQ</sequence>
<keyword evidence="2" id="KW-0472">Membrane</keyword>
<evidence type="ECO:0000313" key="3">
    <source>
        <dbReference type="EMBL" id="CAJ04704.1"/>
    </source>
</evidence>
<keyword evidence="2" id="KW-1133">Transmembrane helix</keyword>
<dbReference type="HOGENOM" id="CLU_837981_0_0_1"/>
<evidence type="ECO:0008006" key="5">
    <source>
        <dbReference type="Google" id="ProtNLM"/>
    </source>
</evidence>
<reference evidence="3 4" key="1">
    <citation type="journal article" date="2005" name="Science">
        <title>The genome of the kinetoplastid parasite, Leishmania major.</title>
        <authorList>
            <person name="Ivens A.C."/>
            <person name="Peacock C.S."/>
            <person name="Worthey E.A."/>
            <person name="Murphy L."/>
            <person name="Aggarwal G."/>
            <person name="Berriman M."/>
            <person name="Sisk E."/>
            <person name="Rajandream M.A."/>
            <person name="Adlem E."/>
            <person name="Aert R."/>
            <person name="Anupama A."/>
            <person name="Apostolou Z."/>
            <person name="Attipoe P."/>
            <person name="Bason N."/>
            <person name="Bauser C."/>
            <person name="Beck A."/>
            <person name="Beverley S.M."/>
            <person name="Bianchettin G."/>
            <person name="Borzym K."/>
            <person name="Bothe G."/>
            <person name="Bruschi C.V."/>
            <person name="Collins M."/>
            <person name="Cadag E."/>
            <person name="Ciarloni L."/>
            <person name="Clayton C."/>
            <person name="Coulson R.M."/>
            <person name="Cronin A."/>
            <person name="Cruz A.K."/>
            <person name="Davies R.M."/>
            <person name="De Gaudenzi J."/>
            <person name="Dobson D.E."/>
            <person name="Duesterhoeft A."/>
            <person name="Fazelina G."/>
            <person name="Fosker N."/>
            <person name="Frasch A.C."/>
            <person name="Fraser A."/>
            <person name="Fuchs M."/>
            <person name="Gabel C."/>
            <person name="Goble A."/>
            <person name="Goffeau A."/>
            <person name="Harris D."/>
            <person name="Hertz-Fowler C."/>
            <person name="Hilbert H."/>
            <person name="Horn D."/>
            <person name="Huang Y."/>
            <person name="Klages S."/>
            <person name="Knights A."/>
            <person name="Kube M."/>
            <person name="Larke N."/>
            <person name="Litvin L."/>
            <person name="Lord A."/>
            <person name="Louie T."/>
            <person name="Marra M."/>
            <person name="Masuy D."/>
            <person name="Matthews K."/>
            <person name="Michaeli S."/>
            <person name="Mottram J.C."/>
            <person name="Muller-Auer S."/>
            <person name="Munden H."/>
            <person name="Nelson S."/>
            <person name="Norbertczak H."/>
            <person name="Oliver K."/>
            <person name="O'neil S."/>
            <person name="Pentony M."/>
            <person name="Pohl T.M."/>
            <person name="Price C."/>
            <person name="Purnelle B."/>
            <person name="Quail M.A."/>
            <person name="Rabbinowitsch E."/>
            <person name="Reinhardt R."/>
            <person name="Rieger M."/>
            <person name="Rinta J."/>
            <person name="Robben J."/>
            <person name="Robertson L."/>
            <person name="Ruiz J.C."/>
            <person name="Rutter S."/>
            <person name="Saunders D."/>
            <person name="Schafer M."/>
            <person name="Schein J."/>
            <person name="Schwartz D.C."/>
            <person name="Seeger K."/>
            <person name="Seyler A."/>
            <person name="Sharp S."/>
            <person name="Shin H."/>
            <person name="Sivam D."/>
            <person name="Squares R."/>
            <person name="Squares S."/>
            <person name="Tosato V."/>
            <person name="Vogt C."/>
            <person name="Volckaert G."/>
            <person name="Wambutt R."/>
            <person name="Warren T."/>
            <person name="Wedler H."/>
            <person name="Woodward J."/>
            <person name="Zhou S."/>
            <person name="Zimmermann W."/>
            <person name="Smith D.F."/>
            <person name="Blackwell J.M."/>
            <person name="Stuart K.D."/>
            <person name="Barrell B."/>
            <person name="Myler P.J."/>
        </authorList>
    </citation>
    <scope>NUCLEOTIDE SEQUENCE [LARGE SCALE GENOMIC DNA]</scope>
    <source>
        <strain evidence="4">MHOM/IL/81/Friedlin</strain>
    </source>
</reference>
<proteinExistence type="predicted"/>
<dbReference type="Proteomes" id="UP000000542">
    <property type="component" value="Chromosome 26"/>
</dbReference>
<keyword evidence="4" id="KW-1185">Reference proteome</keyword>
<gene>
    <name evidence="3" type="ORF">LMJF_26_0440</name>
</gene>
<feature type="region of interest" description="Disordered" evidence="1">
    <location>
        <begin position="151"/>
        <end position="173"/>
    </location>
</feature>
<accession>Q4Q9E7</accession>
<dbReference type="VEuPathDB" id="TriTrypDB:LMJLV39_260009500"/>
<dbReference type="InParanoid" id="Q4Q9E7"/>